<name>A0ABY6MGQ2_9BACT</name>
<feature type="signal peptide" evidence="1">
    <location>
        <begin position="1"/>
        <end position="21"/>
    </location>
</feature>
<evidence type="ECO:0000313" key="4">
    <source>
        <dbReference type="Proteomes" id="UP001163156"/>
    </source>
</evidence>
<dbReference type="RefSeq" id="WP_264809502.1">
    <property type="nucleotide sequence ID" value="NZ_CP110226.1"/>
</dbReference>
<dbReference type="Gene3D" id="3.40.30.10">
    <property type="entry name" value="Glutaredoxin"/>
    <property type="match status" value="1"/>
</dbReference>
<reference evidence="3" key="1">
    <citation type="submission" date="2022-10" db="EMBL/GenBank/DDBJ databases">
        <title>Algoriphagus sp. a novel bacteria isolate from halophytes salicornia europaea.</title>
        <authorList>
            <person name="Peng Y."/>
            <person name="Jiang L."/>
            <person name="Lee J."/>
        </authorList>
    </citation>
    <scope>NUCLEOTIDE SEQUENCE</scope>
    <source>
        <strain evidence="3">TR-M5</strain>
    </source>
</reference>
<dbReference type="Pfam" id="PF13905">
    <property type="entry name" value="Thioredoxin_8"/>
    <property type="match status" value="1"/>
</dbReference>
<evidence type="ECO:0000313" key="3">
    <source>
        <dbReference type="EMBL" id="UZD22977.1"/>
    </source>
</evidence>
<feature type="chain" id="PRO_5046211393" evidence="1">
    <location>
        <begin position="22"/>
        <end position="539"/>
    </location>
</feature>
<sequence>MKKLILICLLGYLCVPTSTLTAQVAEPPPRQEEVIPSAPSGALIYGELINPDSLSPLRLLLTEHKLGYRNTAGESEILIELHPGKFLDGVLSGTRKKFRLRLPHKGAVYASLLLDNRVLLEDYVLFSDDSVMMSLDLRKMEVVFGGPDRDWMDAQYAVKRGEARDTFYSRRLMEQDKEEFLDRHNNRAEWEKYKREFGPSLNIIELGRDGADQSYAKMMNADYESIPGWKELQRHKADLTEDQYDLLETDLIGNYFGDELRSFLQYQYGVPKMKGQQDILDRMDLMIPELALKLKRDIDSIAPSTFSVGYNFLVTLWVKLEQMMTGDSFENIAIANFGGEVLDRLLASNLMYRVRFTPEKMDYWESYSDYINNPEWKKLAGDALYEYRTGQPVKEVVFYSQDGKEWSLQDFEGTPTLFYFYFSTCSNSEKYFKNYLWPLYQETADQQGYRLVAVSVDDDPSLWRANIPTYSSPELLNLNLPLASNKEWLERYHIDAYPRVMLIDSEGKLLSYNLQGNDYTDYRNRFLQVLEKTNENYTP</sequence>
<protein>
    <submittedName>
        <fullName evidence="3">Thioredoxin family protein</fullName>
    </submittedName>
</protein>
<dbReference type="InterPro" id="IPR012336">
    <property type="entry name" value="Thioredoxin-like_fold"/>
</dbReference>
<dbReference type="PROSITE" id="PS51352">
    <property type="entry name" value="THIOREDOXIN_2"/>
    <property type="match status" value="1"/>
</dbReference>
<evidence type="ECO:0000256" key="1">
    <source>
        <dbReference type="SAM" id="SignalP"/>
    </source>
</evidence>
<organism evidence="3 4">
    <name type="scientific">Algoriphagus halophytocola</name>
    <dbReference type="NCBI Taxonomy" id="2991499"/>
    <lineage>
        <taxon>Bacteria</taxon>
        <taxon>Pseudomonadati</taxon>
        <taxon>Bacteroidota</taxon>
        <taxon>Cytophagia</taxon>
        <taxon>Cytophagales</taxon>
        <taxon>Cyclobacteriaceae</taxon>
        <taxon>Algoriphagus</taxon>
    </lineage>
</organism>
<feature type="domain" description="Thioredoxin" evidence="2">
    <location>
        <begin position="387"/>
        <end position="532"/>
    </location>
</feature>
<accession>A0ABY6MGQ2</accession>
<dbReference type="Proteomes" id="UP001163156">
    <property type="component" value="Chromosome"/>
</dbReference>
<gene>
    <name evidence="3" type="ORF">OM944_00480</name>
</gene>
<dbReference type="InterPro" id="IPR036249">
    <property type="entry name" value="Thioredoxin-like_sf"/>
</dbReference>
<dbReference type="EMBL" id="CP110226">
    <property type="protein sequence ID" value="UZD22977.1"/>
    <property type="molecule type" value="Genomic_DNA"/>
</dbReference>
<proteinExistence type="predicted"/>
<dbReference type="InterPro" id="IPR013766">
    <property type="entry name" value="Thioredoxin_domain"/>
</dbReference>
<keyword evidence="1" id="KW-0732">Signal</keyword>
<dbReference type="SUPFAM" id="SSF52833">
    <property type="entry name" value="Thioredoxin-like"/>
    <property type="match status" value="1"/>
</dbReference>
<evidence type="ECO:0000259" key="2">
    <source>
        <dbReference type="PROSITE" id="PS51352"/>
    </source>
</evidence>
<keyword evidence="4" id="KW-1185">Reference proteome</keyword>